<feature type="compositionally biased region" description="Low complexity" evidence="1">
    <location>
        <begin position="43"/>
        <end position="52"/>
    </location>
</feature>
<protein>
    <submittedName>
        <fullName evidence="2">Uncharacterized protein</fullName>
    </submittedName>
</protein>
<accession>A0AA36IA65</accession>
<gene>
    <name evidence="2" type="ORF">EVOR1521_LOCUS10667</name>
</gene>
<reference evidence="2" key="1">
    <citation type="submission" date="2023-08" db="EMBL/GenBank/DDBJ databases">
        <authorList>
            <person name="Chen Y."/>
            <person name="Shah S."/>
            <person name="Dougan E. K."/>
            <person name="Thang M."/>
            <person name="Chan C."/>
        </authorList>
    </citation>
    <scope>NUCLEOTIDE SEQUENCE</scope>
</reference>
<keyword evidence="3" id="KW-1185">Reference proteome</keyword>
<dbReference type="EMBL" id="CAUJNA010001026">
    <property type="protein sequence ID" value="CAJ1383572.1"/>
    <property type="molecule type" value="Genomic_DNA"/>
</dbReference>
<evidence type="ECO:0000256" key="1">
    <source>
        <dbReference type="SAM" id="MobiDB-lite"/>
    </source>
</evidence>
<proteinExistence type="predicted"/>
<evidence type="ECO:0000313" key="2">
    <source>
        <dbReference type="EMBL" id="CAJ1383572.1"/>
    </source>
</evidence>
<comment type="caution">
    <text evidence="2">The sequence shown here is derived from an EMBL/GenBank/DDBJ whole genome shotgun (WGS) entry which is preliminary data.</text>
</comment>
<feature type="compositionally biased region" description="Basic residues" evidence="1">
    <location>
        <begin position="119"/>
        <end position="130"/>
    </location>
</feature>
<feature type="compositionally biased region" description="Low complexity" evidence="1">
    <location>
        <begin position="101"/>
        <end position="111"/>
    </location>
</feature>
<organism evidence="2 3">
    <name type="scientific">Effrenium voratum</name>
    <dbReference type="NCBI Taxonomy" id="2562239"/>
    <lineage>
        <taxon>Eukaryota</taxon>
        <taxon>Sar</taxon>
        <taxon>Alveolata</taxon>
        <taxon>Dinophyceae</taxon>
        <taxon>Suessiales</taxon>
        <taxon>Symbiodiniaceae</taxon>
        <taxon>Effrenium</taxon>
    </lineage>
</organism>
<dbReference type="AlphaFoldDB" id="A0AA36IA65"/>
<evidence type="ECO:0000313" key="3">
    <source>
        <dbReference type="Proteomes" id="UP001178507"/>
    </source>
</evidence>
<dbReference type="Proteomes" id="UP001178507">
    <property type="component" value="Unassembled WGS sequence"/>
</dbReference>
<name>A0AA36IA65_9DINO</name>
<feature type="region of interest" description="Disordered" evidence="1">
    <location>
        <begin position="26"/>
        <end position="130"/>
    </location>
</feature>
<feature type="compositionally biased region" description="Pro residues" evidence="1">
    <location>
        <begin position="53"/>
        <end position="65"/>
    </location>
</feature>
<sequence>MHTSNVGLSKCRRADWAEQGGWVAELKSSEAPAEKAADTTPSGLVLPALKAPGPKPPLPELPPQGPSGLLQLPVEFFIDEEEDLPGDTAGLPPLPQGAGRGAPASAAPALELDLEPRARPRSFRRKAALS</sequence>